<dbReference type="EMBL" id="UINC01077901">
    <property type="protein sequence ID" value="SVC18465.1"/>
    <property type="molecule type" value="Genomic_DNA"/>
</dbReference>
<proteinExistence type="predicted"/>
<dbReference type="AlphaFoldDB" id="A0A382K3S0"/>
<sequence length="47" mass="5569">MYKELQGINSRPAPFQFYTADELWTTEHTSKQMLEYHLNGDIDFSSK</sequence>
<accession>A0A382K3S0</accession>
<reference evidence="1" key="1">
    <citation type="submission" date="2018-05" db="EMBL/GenBank/DDBJ databases">
        <authorList>
            <person name="Lanie J.A."/>
            <person name="Ng W.-L."/>
            <person name="Kazmierczak K.M."/>
            <person name="Andrzejewski T.M."/>
            <person name="Davidsen T.M."/>
            <person name="Wayne K.J."/>
            <person name="Tettelin H."/>
            <person name="Glass J.I."/>
            <person name="Rusch D."/>
            <person name="Podicherti R."/>
            <person name="Tsui H.-C.T."/>
            <person name="Winkler M.E."/>
        </authorList>
    </citation>
    <scope>NUCLEOTIDE SEQUENCE</scope>
</reference>
<organism evidence="1">
    <name type="scientific">marine metagenome</name>
    <dbReference type="NCBI Taxonomy" id="408172"/>
    <lineage>
        <taxon>unclassified sequences</taxon>
        <taxon>metagenomes</taxon>
        <taxon>ecological metagenomes</taxon>
    </lineage>
</organism>
<gene>
    <name evidence="1" type="ORF">METZ01_LOCUS271319</name>
</gene>
<name>A0A382K3S0_9ZZZZ</name>
<protein>
    <submittedName>
        <fullName evidence="1">Uncharacterized protein</fullName>
    </submittedName>
</protein>
<evidence type="ECO:0000313" key="1">
    <source>
        <dbReference type="EMBL" id="SVC18465.1"/>
    </source>
</evidence>
<feature type="non-terminal residue" evidence="1">
    <location>
        <position position="47"/>
    </location>
</feature>